<evidence type="ECO:0000256" key="5">
    <source>
        <dbReference type="SAM" id="SignalP"/>
    </source>
</evidence>
<dbReference type="InterPro" id="IPR037066">
    <property type="entry name" value="Plug_dom_sf"/>
</dbReference>
<feature type="domain" description="TonB-dependent receptor-like beta-barrel" evidence="6">
    <location>
        <begin position="421"/>
        <end position="999"/>
    </location>
</feature>
<protein>
    <submittedName>
        <fullName evidence="8">TonB-dependent receptor</fullName>
    </submittedName>
</protein>
<comment type="caution">
    <text evidence="8">The sequence shown here is derived from an EMBL/GenBank/DDBJ whole genome shotgun (WGS) entry which is preliminary data.</text>
</comment>
<dbReference type="InterPro" id="IPR036942">
    <property type="entry name" value="Beta-barrel_TonB_sf"/>
</dbReference>
<evidence type="ECO:0000313" key="9">
    <source>
        <dbReference type="Proteomes" id="UP001380365"/>
    </source>
</evidence>
<feature type="chain" id="PRO_5046512967" evidence="5">
    <location>
        <begin position="27"/>
        <end position="1036"/>
    </location>
</feature>
<gene>
    <name evidence="8" type="ORF">WH159_08775</name>
</gene>
<keyword evidence="2 4" id="KW-0472">Membrane</keyword>
<dbReference type="Gene3D" id="2.40.170.20">
    <property type="entry name" value="TonB-dependent receptor, beta-barrel domain"/>
    <property type="match status" value="1"/>
</dbReference>
<comment type="subcellular location">
    <subcellularLocation>
        <location evidence="1 4">Cell outer membrane</location>
    </subcellularLocation>
</comment>
<dbReference type="Pfam" id="PF07715">
    <property type="entry name" value="Plug"/>
    <property type="match status" value="1"/>
</dbReference>
<keyword evidence="3" id="KW-0998">Cell outer membrane</keyword>
<organism evidence="8 9">
    <name type="scientific">Sphingomonas molluscorum</name>
    <dbReference type="NCBI Taxonomy" id="418184"/>
    <lineage>
        <taxon>Bacteria</taxon>
        <taxon>Pseudomonadati</taxon>
        <taxon>Pseudomonadota</taxon>
        <taxon>Alphaproteobacteria</taxon>
        <taxon>Sphingomonadales</taxon>
        <taxon>Sphingomonadaceae</taxon>
        <taxon>Sphingomonas</taxon>
    </lineage>
</organism>
<evidence type="ECO:0000259" key="7">
    <source>
        <dbReference type="Pfam" id="PF07715"/>
    </source>
</evidence>
<reference evidence="8 9" key="1">
    <citation type="submission" date="2023-12" db="EMBL/GenBank/DDBJ databases">
        <title>Gut-associated functions are favored during microbiome assembly across C. elegans life.</title>
        <authorList>
            <person name="Zimmermann J."/>
        </authorList>
    </citation>
    <scope>NUCLEOTIDE SEQUENCE [LARGE SCALE GENOMIC DNA]</scope>
    <source>
        <strain evidence="8 9">JUb134</strain>
    </source>
</reference>
<evidence type="ECO:0000313" key="8">
    <source>
        <dbReference type="EMBL" id="MEJ5094630.1"/>
    </source>
</evidence>
<sequence>MISRWHRSRSVQAAALRMGASAVALAAVGSALPAWAQVQQDTPDATQQAAGPEAEAAGGDEIVVTGRRAALEAADDRKRRSETIVDSVVADDAGKLPDNSITEVLQRVSGVSIVRFSALNDPDHFSAQGSGVQVRGLSGVASRLNGREIFSANGGRALLWGDVTPELMSAVDVYKASTADLIEGGTGGQIDLRTRLPFDYRDQDLHIAATGELSLGDLAQNADYAGSILVSKNFQTGIGDIGVMVDVARSRFTQLSQFFRVEPYFRTRLEGDDYYVPGGYAYGDERFQRDRTGIYGAVQWSPSDAFTLTGTFFQSRYENLSSDYGAQVASQVLAVNPSESQFDENGLLVSSPSVFVRDQSTFLPSGGSIVSGGNKGVWDSETVTRDYSLAAQFTPADSPLSIKGAIQRVESTNELNRLDVFRDLNFPTSFGFDLSGDLPVVSVPAGSQAIFNDPSNYLWSASMPHNENNKGRLDSANLDLEYSFDDSFFRSVKAGARWSERTERDYNNGYNWAALGRGWNGDPQLTFANAAPGDIERHTFKNFFRGDAVIPGELLFPSYDLVSRLDREELTHSPPAGFCGPQFVPAPTPENPNAVTTPPLWNNCSASGQLPTTGYGGQSGIRPVGFVLPDDLTEYRTETWAGYALARFGREGGAFSGNVGARLVHIDNNSSGYFQQNVVTFINSAGQTVTLAQEANVVSDGAKFTRVLPSVNLEYALADTVKLRGGYNITLDNQSFTALRSSGTLGVATSTNPVSGQPGIFTNFTFESGDPTLKPTTAHNFDLSLEYYGPNGRSFHIAPFYKRLLDTAVFSLTQVPVNVVFQDGTSIDTTASASIYRNSDEAAEIKGIEVGGRYFFDMLPGWLSGIGVEANYTFIDSKNPGDVYRDINGAIHNDAPLAGLSKHNVNATFLYEKDPFSLRIAYTWRSKYLQSTNASGTNPTYAFYSAPGVIYNPTTGATGPDAGTQIALPTYSDSYGQLDAGIRFKVNDNFSFGIQGQNLTNATQRTLMGGYPGGKLVGRSWFQSDRRIATSISLVF</sequence>
<dbReference type="Pfam" id="PF00593">
    <property type="entry name" value="TonB_dep_Rec_b-barrel"/>
    <property type="match status" value="1"/>
</dbReference>
<dbReference type="Gene3D" id="2.170.130.10">
    <property type="entry name" value="TonB-dependent receptor, plug domain"/>
    <property type="match status" value="1"/>
</dbReference>
<dbReference type="PANTHER" id="PTHR40980">
    <property type="entry name" value="PLUG DOMAIN-CONTAINING PROTEIN"/>
    <property type="match status" value="1"/>
</dbReference>
<evidence type="ECO:0000256" key="1">
    <source>
        <dbReference type="ARBA" id="ARBA00004442"/>
    </source>
</evidence>
<evidence type="ECO:0000259" key="6">
    <source>
        <dbReference type="Pfam" id="PF00593"/>
    </source>
</evidence>
<dbReference type="Proteomes" id="UP001380365">
    <property type="component" value="Unassembled WGS sequence"/>
</dbReference>
<dbReference type="PANTHER" id="PTHR40980:SF3">
    <property type="entry name" value="TONB-DEPENDENT RECEPTOR-LIKE BETA-BARREL DOMAIN-CONTAINING PROTEIN"/>
    <property type="match status" value="1"/>
</dbReference>
<dbReference type="InterPro" id="IPR000531">
    <property type="entry name" value="Beta-barrel_TonB"/>
</dbReference>
<keyword evidence="9" id="KW-1185">Reference proteome</keyword>
<evidence type="ECO:0000256" key="3">
    <source>
        <dbReference type="ARBA" id="ARBA00023237"/>
    </source>
</evidence>
<comment type="similarity">
    <text evidence="4">Belongs to the TonB-dependent receptor family.</text>
</comment>
<evidence type="ECO:0000256" key="4">
    <source>
        <dbReference type="RuleBase" id="RU003357"/>
    </source>
</evidence>
<dbReference type="RefSeq" id="WP_165890083.1">
    <property type="nucleotide sequence ID" value="NZ_JBBGZA010000001.1"/>
</dbReference>
<keyword evidence="8" id="KW-0675">Receptor</keyword>
<keyword evidence="5" id="KW-0732">Signal</keyword>
<dbReference type="EMBL" id="JBBGZA010000001">
    <property type="protein sequence ID" value="MEJ5094630.1"/>
    <property type="molecule type" value="Genomic_DNA"/>
</dbReference>
<dbReference type="InterPro" id="IPR012910">
    <property type="entry name" value="Plug_dom"/>
</dbReference>
<proteinExistence type="inferred from homology"/>
<dbReference type="NCBIfam" id="TIGR01782">
    <property type="entry name" value="TonB-Xanth-Caul"/>
    <property type="match status" value="1"/>
</dbReference>
<accession>A0ABU8Q613</accession>
<dbReference type="SUPFAM" id="SSF56935">
    <property type="entry name" value="Porins"/>
    <property type="match status" value="1"/>
</dbReference>
<feature type="signal peptide" evidence="5">
    <location>
        <begin position="1"/>
        <end position="26"/>
    </location>
</feature>
<evidence type="ECO:0000256" key="2">
    <source>
        <dbReference type="ARBA" id="ARBA00023136"/>
    </source>
</evidence>
<name>A0ABU8Q613_9SPHN</name>
<feature type="domain" description="TonB-dependent receptor plug" evidence="7">
    <location>
        <begin position="78"/>
        <end position="188"/>
    </location>
</feature>
<keyword evidence="4" id="KW-0798">TonB box</keyword>
<dbReference type="InterPro" id="IPR010104">
    <property type="entry name" value="TonB_rcpt_bac"/>
</dbReference>